<reference evidence="2" key="1">
    <citation type="journal article" date="2017" name="Proc. Natl. Acad. Sci. U.S.A.">
        <title>Simulation of Deepwater Horizon oil plume reveals substrate specialization within a complex community of hydrocarbon-degraders.</title>
        <authorList>
            <person name="Hu P."/>
            <person name="Dubinsky E.A."/>
            <person name="Probst A.J."/>
            <person name="Wang J."/>
            <person name="Sieber C.M.K."/>
            <person name="Tom L.M."/>
            <person name="Gardinali P."/>
            <person name="Banfield J.F."/>
            <person name="Atlas R.M."/>
            <person name="Andersen G.L."/>
        </authorList>
    </citation>
    <scope>NUCLEOTIDE SEQUENCE [LARGE SCALE GENOMIC DNA]</scope>
</reference>
<comment type="caution">
    <text evidence="1">The sequence shown here is derived from an EMBL/GenBank/DDBJ whole genome shotgun (WGS) entry which is preliminary data.</text>
</comment>
<dbReference type="AlphaFoldDB" id="A0A1Y5FJ95"/>
<name>A0A1Y5FJ95_9BACT</name>
<sequence length="178" mass="21119">MNLNEEFNTVISKLKKDERPHIKYSEEEFSELNELWSGFLEDKNFNELIKVFCLLDNTQNYSHVFSENIYRTFKETDEAEFLIYNLSAAAKHIIAYHQKRGERTPFELLEVLKKLIKHKDPEVLEWTLRTIETLGSQAMFLKDDIINAKPGILAIFDKHKKASKQIIEMLEKRWAPRE</sequence>
<dbReference type="EMBL" id="MAAO01000002">
    <property type="protein sequence ID" value="OUR99927.1"/>
    <property type="molecule type" value="Genomic_DNA"/>
</dbReference>
<dbReference type="Proteomes" id="UP000196531">
    <property type="component" value="Unassembled WGS sequence"/>
</dbReference>
<accession>A0A1Y5FJ95</accession>
<protein>
    <recommendedName>
        <fullName evidence="3">HEAT repeat domain-containing protein</fullName>
    </recommendedName>
</protein>
<organism evidence="1 2">
    <name type="scientific">Halobacteriovorax marinus</name>
    <dbReference type="NCBI Taxonomy" id="97084"/>
    <lineage>
        <taxon>Bacteria</taxon>
        <taxon>Pseudomonadati</taxon>
        <taxon>Bdellovibrionota</taxon>
        <taxon>Bacteriovoracia</taxon>
        <taxon>Bacteriovoracales</taxon>
        <taxon>Halobacteriovoraceae</taxon>
        <taxon>Halobacteriovorax</taxon>
    </lineage>
</organism>
<evidence type="ECO:0008006" key="3">
    <source>
        <dbReference type="Google" id="ProtNLM"/>
    </source>
</evidence>
<evidence type="ECO:0000313" key="1">
    <source>
        <dbReference type="EMBL" id="OUR99927.1"/>
    </source>
</evidence>
<gene>
    <name evidence="1" type="ORF">A9Q84_02535</name>
</gene>
<evidence type="ECO:0000313" key="2">
    <source>
        <dbReference type="Proteomes" id="UP000196531"/>
    </source>
</evidence>
<proteinExistence type="predicted"/>